<proteinExistence type="predicted"/>
<comment type="caution">
    <text evidence="3">The sequence shown here is derived from an EMBL/GenBank/DDBJ whole genome shotgun (WGS) entry which is preliminary data.</text>
</comment>
<evidence type="ECO:0000313" key="3">
    <source>
        <dbReference type="EMBL" id="HEB97109.1"/>
    </source>
</evidence>
<organism evidence="3">
    <name type="scientific">Sedimenticola thiotaurini</name>
    <dbReference type="NCBI Taxonomy" id="1543721"/>
    <lineage>
        <taxon>Bacteria</taxon>
        <taxon>Pseudomonadati</taxon>
        <taxon>Pseudomonadota</taxon>
        <taxon>Gammaproteobacteria</taxon>
        <taxon>Chromatiales</taxon>
        <taxon>Sedimenticolaceae</taxon>
        <taxon>Sedimenticola</taxon>
    </lineage>
</organism>
<gene>
    <name evidence="3" type="ORF">ENI96_11840</name>
</gene>
<protein>
    <recommendedName>
        <fullName evidence="2">PPi-type phosphoenolpyruvate carboxykinase lobe 2 domain-containing protein</fullName>
    </recommendedName>
</protein>
<dbReference type="AlphaFoldDB" id="A0A831RQG0"/>
<feature type="domain" description="PPi-type phosphoenolpyruvate carboxykinase lobe 2" evidence="2">
    <location>
        <begin position="514"/>
        <end position="624"/>
    </location>
</feature>
<name>A0A831RQG0_9GAMM</name>
<dbReference type="EMBL" id="DRKP01000143">
    <property type="protein sequence ID" value="HEB97109.1"/>
    <property type="molecule type" value="Genomic_DNA"/>
</dbReference>
<sequence>MDLTRALGLDREGESPEEERSRLHLYINIKLSTSGQPPCADSEEEVAEFLDTAQDLLKAFREKNRLLSAYHCPADRRIQDFLNRYLDDLELDQVPTLPATTFVLDRHGVARELSLPMGRDEFRSDIVSSYRVKQGVLHNPASDRRTTKGSFHIAEGGLPIPGDKKAVPKHTFAFLLQQALNPPAELLTLPFTSHQPTPARMFVSLLLRPVVCPEIPGRSARKTMEIRFFAPGNLVSNLDFVESIFGNGGNPNLAEFDAALDVEHWSGHSGCVILAPHLTRLTKKAVGLPHWDHATRRQRDEGMCWRSGDELYNDGQAFKITARDESGVIVTLLADNYYGYCKKEVKTQISYAANLYGLAEEEHAGGALAFQRRSHGEEFGVDSRTREPGYSFDQLLQRYGEIMELQPEGHAVDRRFPQVIYVPQDLRMDLNAQTITWQRGGETQRIRLQPGHIYIQPNGYKIEMMKHRAAPTWNLVGTDPEGTFCHKPSTVSGGGKSEISKALSDAVIYGPLFVDDLKTDLDRVQEIFDRDYSDRFKPGFEHEDRDPTRKPLSPERSLGSFIRMLAPSSSFTDEYNAWLQSIPPRIQALAFLIKRFYRPEWGNDWRDHLSVDEVDGAPGHELKLHDRRIIASYLRVGFDPENKWRTFKVRQDFIAAEKIQMEDDITASVVVPPPCATGAAAGDHSVKLVENCEYRLFQRPDDAIHPGFDRQTEADMAQPGNFLANYEPLKGEALAEVVEDVLTLGRFSEPMRRLLQQAYDEGDCYVVSSAHPRLVDGKPSKNPRYLQTRPDLVDPVRRYVADIGTRFHRKLPLDEPLCHPVDAVLTGRRNNPPEPGIRPLAVYNPIHYQELPELFMDFICSLTGKSPSTTGAGSEGALTKGPFNALRPTADLNNSLVSFILTGYPGFSSSAGFIGPGVRVDHDISLLIPEIWTRLSPQERDPAFLIGAGYLEPLRDFEFDGRPVLASRLGYRITDRFVHAFLGKIFDNPNTVFTDAILRPETQDPAVFADGVSNIVEAQQRVARRYIDDGSVEDACPPLKALIHIMAGGEYQGMDAHDPRFRAMFTRDYLLESDWYRERLETKQQRDISLWRRHVHSLQQFLNLPSHADEAERLAIAERLQQAQRELERVQGDAYLESLVGTIGADPLRPARQQDQTSLDRERAA</sequence>
<dbReference type="InterPro" id="IPR058710">
    <property type="entry name" value="PEPCK_lobe_2"/>
</dbReference>
<evidence type="ECO:0000259" key="2">
    <source>
        <dbReference type="Pfam" id="PF26300"/>
    </source>
</evidence>
<dbReference type="Proteomes" id="UP000886251">
    <property type="component" value="Unassembled WGS sequence"/>
</dbReference>
<evidence type="ECO:0000256" key="1">
    <source>
        <dbReference type="SAM" id="MobiDB-lite"/>
    </source>
</evidence>
<dbReference type="Pfam" id="PF26300">
    <property type="entry name" value="PEPCK_PPi_lobe_2"/>
    <property type="match status" value="1"/>
</dbReference>
<feature type="region of interest" description="Disordered" evidence="1">
    <location>
        <begin position="1146"/>
        <end position="1165"/>
    </location>
</feature>
<accession>A0A831RQG0</accession>
<reference evidence="3" key="1">
    <citation type="journal article" date="2020" name="mSystems">
        <title>Genome- and Community-Level Interaction Insights into Carbon Utilization and Element Cycling Functions of Hydrothermarchaeota in Hydrothermal Sediment.</title>
        <authorList>
            <person name="Zhou Z."/>
            <person name="Liu Y."/>
            <person name="Xu W."/>
            <person name="Pan J."/>
            <person name="Luo Z.H."/>
            <person name="Li M."/>
        </authorList>
    </citation>
    <scope>NUCLEOTIDE SEQUENCE [LARGE SCALE GENOMIC DNA]</scope>
    <source>
        <strain evidence="3">HyVt-443</strain>
    </source>
</reference>